<feature type="domain" description="F-box" evidence="2">
    <location>
        <begin position="142"/>
        <end position="199"/>
    </location>
</feature>
<dbReference type="SUPFAM" id="SSF81383">
    <property type="entry name" value="F-box domain"/>
    <property type="match status" value="1"/>
</dbReference>
<gene>
    <name evidence="3" type="ORF">WG66_10072</name>
</gene>
<dbReference type="SUPFAM" id="SSF52047">
    <property type="entry name" value="RNI-like"/>
    <property type="match status" value="1"/>
</dbReference>
<evidence type="ECO:0000313" key="4">
    <source>
        <dbReference type="Proteomes" id="UP000054988"/>
    </source>
</evidence>
<dbReference type="Gene3D" id="1.20.1280.50">
    <property type="match status" value="1"/>
</dbReference>
<sequence length="587" mass="66432">MAAVIDGTRGFKELYQRTERPKRRPGFPQPQVGASPFVRDSKHLTRRVGKPKYHLLGQRIGKMDPGFRFKSFSASRNTAMKGLSRSTITARDRQIIAEYLHDAGDDVERCKAGAMRLLAVARTLESRRKGLEKSMELYRSLLSPIHRMPSEILSGIFMFLCEESELSPKSRRPAAMTLSMVCGRWRDVILSNPLLWSTLSIKSLGSEDFMYSGSPARITQLFMQRSRDASLKLSLAFRWDFDIDLSLPTLLHLIENCERWFSVDLDVPTEYLEHWAFRRISGRIPRLKRLKLSEDDDYRPADHVMDIFAVAPALSAVDFVSQYPPQNVTLPWAQIKTLTLRGVYSEYSLSILEKCSKLEQLELVGMGTELQRIGNREPITLHRVRSLSVTRILDGMDETEGGDGRFIFQFCTLPRLSSLVIGAIPDEDWAETQLHLGNFLLRSQCNIISLRLQEPGLLDHQIITLLVLLPTLETLHIHETKDTKLYKIVTSFFLRHLTLQHGFFPHSSPLLPRLKNLSMVVSGEGLDTEALADAVVSRWWPAAQAGAESLRSVDITVMGDNTCLRGLSALENFRAAGLPVTIKHIPP</sequence>
<dbReference type="InterPro" id="IPR032675">
    <property type="entry name" value="LRR_dom_sf"/>
</dbReference>
<dbReference type="InterPro" id="IPR036047">
    <property type="entry name" value="F-box-like_dom_sf"/>
</dbReference>
<dbReference type="InterPro" id="IPR001810">
    <property type="entry name" value="F-box_dom"/>
</dbReference>
<feature type="region of interest" description="Disordered" evidence="1">
    <location>
        <begin position="16"/>
        <end position="36"/>
    </location>
</feature>
<dbReference type="EMBL" id="LATX01001851">
    <property type="protein sequence ID" value="KTB37333.1"/>
    <property type="molecule type" value="Genomic_DNA"/>
</dbReference>
<evidence type="ECO:0000256" key="1">
    <source>
        <dbReference type="SAM" id="MobiDB-lite"/>
    </source>
</evidence>
<proteinExistence type="predicted"/>
<organism evidence="3 4">
    <name type="scientific">Moniliophthora roreri</name>
    <name type="common">Frosty pod rot fungus</name>
    <name type="synonym">Monilia roreri</name>
    <dbReference type="NCBI Taxonomy" id="221103"/>
    <lineage>
        <taxon>Eukaryota</taxon>
        <taxon>Fungi</taxon>
        <taxon>Dikarya</taxon>
        <taxon>Basidiomycota</taxon>
        <taxon>Agaricomycotina</taxon>
        <taxon>Agaricomycetes</taxon>
        <taxon>Agaricomycetidae</taxon>
        <taxon>Agaricales</taxon>
        <taxon>Marasmiineae</taxon>
        <taxon>Marasmiaceae</taxon>
        <taxon>Moniliophthora</taxon>
    </lineage>
</organism>
<comment type="caution">
    <text evidence="3">The sequence shown here is derived from an EMBL/GenBank/DDBJ whole genome shotgun (WGS) entry which is preliminary data.</text>
</comment>
<accession>A0A0W0FM12</accession>
<dbReference type="AlphaFoldDB" id="A0A0W0FM12"/>
<dbReference type="eggNOG" id="ENOG502RC5K">
    <property type="taxonomic scope" value="Eukaryota"/>
</dbReference>
<reference evidence="3 4" key="1">
    <citation type="submission" date="2015-12" db="EMBL/GenBank/DDBJ databases">
        <title>Draft genome sequence of Moniliophthora roreri, the causal agent of frosty pod rot of cacao.</title>
        <authorList>
            <person name="Aime M.C."/>
            <person name="Diaz-Valderrama J.R."/>
            <person name="Kijpornyongpan T."/>
            <person name="Phillips-Mora W."/>
        </authorList>
    </citation>
    <scope>NUCLEOTIDE SEQUENCE [LARGE SCALE GENOMIC DNA]</scope>
    <source>
        <strain evidence="3 4">MCA 2952</strain>
    </source>
</reference>
<evidence type="ECO:0000313" key="3">
    <source>
        <dbReference type="EMBL" id="KTB37333.1"/>
    </source>
</evidence>
<dbReference type="PROSITE" id="PS50181">
    <property type="entry name" value="FBOX"/>
    <property type="match status" value="1"/>
</dbReference>
<evidence type="ECO:0000259" key="2">
    <source>
        <dbReference type="PROSITE" id="PS50181"/>
    </source>
</evidence>
<dbReference type="Proteomes" id="UP000054988">
    <property type="component" value="Unassembled WGS sequence"/>
</dbReference>
<dbReference type="Pfam" id="PF12937">
    <property type="entry name" value="F-box-like"/>
    <property type="match status" value="1"/>
</dbReference>
<dbReference type="Gene3D" id="3.80.10.10">
    <property type="entry name" value="Ribonuclease Inhibitor"/>
    <property type="match status" value="1"/>
</dbReference>
<protein>
    <recommendedName>
        <fullName evidence="2">F-box domain-containing protein</fullName>
    </recommendedName>
</protein>
<name>A0A0W0FM12_MONRR</name>